<feature type="domain" description="PKD-like" evidence="3">
    <location>
        <begin position="1377"/>
        <end position="1458"/>
    </location>
</feature>
<name>A0A0P8AJA6_9BACT</name>
<feature type="domain" description="PKD-like" evidence="3">
    <location>
        <begin position="2418"/>
        <end position="2500"/>
    </location>
</feature>
<dbReference type="STRING" id="1305737.GCA_000526355_02468"/>
<feature type="domain" description="Glycine-rich" evidence="4">
    <location>
        <begin position="75"/>
        <end position="295"/>
    </location>
</feature>
<comment type="caution">
    <text evidence="5">The sequence shown here is derived from an EMBL/GenBank/DDBJ whole genome shotgun (WGS) entry which is preliminary data.</text>
</comment>
<proteinExistence type="predicted"/>
<dbReference type="eggNOG" id="COG3210">
    <property type="taxonomic scope" value="Bacteria"/>
</dbReference>
<evidence type="ECO:0000259" key="3">
    <source>
        <dbReference type="Pfam" id="PF19406"/>
    </source>
</evidence>
<feature type="domain" description="PKD-like" evidence="3">
    <location>
        <begin position="1106"/>
        <end position="1186"/>
    </location>
</feature>
<keyword evidence="2" id="KW-0472">Membrane</keyword>
<feature type="domain" description="PKD-like" evidence="3">
    <location>
        <begin position="1558"/>
        <end position="1644"/>
    </location>
</feature>
<feature type="domain" description="PKD-like" evidence="3">
    <location>
        <begin position="465"/>
        <end position="532"/>
    </location>
</feature>
<evidence type="ECO:0000259" key="4">
    <source>
        <dbReference type="Pfam" id="PF21722"/>
    </source>
</evidence>
<feature type="domain" description="PKD-like" evidence="3">
    <location>
        <begin position="2030"/>
        <end position="2118"/>
    </location>
</feature>
<reference evidence="5 6" key="1">
    <citation type="submission" date="2015-09" db="EMBL/GenBank/DDBJ databases">
        <title>Identification and resolution of microdiversity through metagenomic sequencing of parallel consortia.</title>
        <authorList>
            <person name="Nelson W.C."/>
            <person name="Romine M.F."/>
            <person name="Lindemann S.R."/>
        </authorList>
    </citation>
    <scope>NUCLEOTIDE SEQUENCE [LARGE SCALE GENOMIC DNA]</scope>
    <source>
        <strain evidence="5">HL-49</strain>
    </source>
</reference>
<feature type="domain" description="PKD-like" evidence="3">
    <location>
        <begin position="2694"/>
        <end position="2774"/>
    </location>
</feature>
<dbReference type="InterPro" id="IPR049304">
    <property type="entry name" value="Gly_rich_dom"/>
</dbReference>
<sequence>MIKTFRDIIQGSQMGWFLRTISDHFPYIKRKAGLFYSIPNPFRQSIGQFVLIFGLFLNPILVGNIFAQTVETFNTPGTQTFTVPAGVTSITVETWGAGGRGTSYTTTTSRRGGGGGGGAYSRSVLSVTPLNTFNIFVGSGSTSDSPGGNSWFSPSGEAGSLVLAEGGQSAPTNEAGNIRLGIGGLAGNGIGTVRYSGGDGASRGNGRNGGGGSSAGTAANGNSPTPPNNVNRIFGATAPTGGGDGGNGGPELPGNASSNGLPGQIPGGGGGGSRRNGGGPTFGGAGGNGQVRVTYTLPPDYRAEFISADLGSGPWCPGETRNVTVTVRNDGTEPWTDSSPDINIGVKWNTDGTSWADYYIKTNAGNLAPGDTRTYTLPLTASNFILGTGYTTPLGPGGNAITFDVVFEGNCWFGNNNGSCGPGNSVYTISQSIESVAEIDDMSDFTCSTVPFTVTPEDGINGNIPAGTTYEWDAPTAPNGFVTGGVAGSGPAITGTLVNTSNIARPVIYTVTPITNGCPGDPFLVNILLNPSADINTINEEVCSEETFTITPTDVTDGIVPASTNYTWTAPAVTGGITGGIAGSGSAITGNLRNPTNAPQTATYTVTPITGSCVGEDFNVVVTVNPEPDITAITTETCSNQLFTVTPENGTNGVIPAGTTYAWSAPSVPAGITGGAAGSGTEITGTLTNTTNAPLNATYTVTPTSGVCEGDPFTVTVTINPSPVIPTQTPTICSGETFTVSPTNGGSTIVPNNTTYTWTVVDNPNVTGESSQATAQNSISQNLTNTSPVTQTVTYTVTPRSGAAGNCEGNPFTVTVTVNPRPVLDSPTVLDRCSNVATTYTATSATPGTTFSWTRAAVSGISNTTNTGTGASATETLVNTTPNPIDVVYEYTLTANGCTNTQNVTVTVNPTPELNSTLTPPEICNNGLFTYSPSSSTSGASFEWTRSAVSGISNPAITSPQSSNPNEVLVNTTDQPIDVTYSYTITANGCSNTQDVIVTVNPTPELNSTLTPDAICSNSTFSYSPSSETTGSSFTWTRAAVSGISNAAVTTAQSGDPNEVLVNTTNNPIEVVYAFTISANGCSNTQNVRVTVNPTPRLSSNLTPPAICSDSPFTYTPTSAVSGASFTWSRAAMTGISNPAANGTGNINETLINTTPDPIDVVYEYTIEANGCSVTEDVTLTVNPTPELNTSLTPDAICSNSAFSYTPGSDTPGASITWTRAAVSGISNSAITTPQSSDPNETLINTTTDPVDVVYVFTISANGCSNTQNVTVTVNPSPVLDGTTNLEVCSDDNLIYTANSLTAGTNFSWTRAAVSGISNAAGSGSDETINETLTNTTADPIDVVYVFTLTANGCTTTQDVTVTVNPSPVLTSSTSLEVCDGEEFSYTATSATSGITYLWTRDVVSGISNSAGTGSGATVTETLINTTSAPIDVVYEFSLSANGCDNIQFVTVTVNPTPTLDSSLTPPEVCGNEAFTYTPSSATGSASFTWTRPEVTGISNAPVTSPQSSDPNEVLVNTTPDPIEVVYLYEITANSCTNTQEVRVTVNPAPDISSISDAICTGGTFTVTPTHGTDGVVPSNIEYTWTVADNPNVTGESDQSTPQASVSQTLINNSGTPQDVIYTVTPISGSCVGDPFTVTITVNGDTQIDTQPSTAPFEVCFGDTFSPISVEASGATGLSYQWYSNSTQANTGGTIVSGATSSTFTPPSSMEGESYYYVVVTGPCTTVASDPSGRYFVSPPVTAVVTDLDTTPQTICPGDTFSALTFEASGANLSYQWYSNTTASTTGGTAISGADESTFTPPNTDFGPVYYFAEASSDCGTVTSSISGIFEITGSTTTLADQTLCVDTPLDPVITHTTTGTTGISNDGTPGANGLPPGVSASWNAGVITISGTPTSSAGSPYNYSIPLIGACGTEVATGTITVNPKAEINDLSETICTGDSFNITPADGTNGVIPAGTSYEWSVPAMTTGLTGGLAGSGPSITGTLVNSTNTVQTATYTVTPTSGTCLGTPFTVTVTVNPTPSIPNQTATICDEESFTVSPTNGGSTRVPAGTTYTWTVADNPNVSGESAEATGQPTISQALTNNSNVPQNVVYTVTPIAGSCVGEPFTVTVTINPDPEIPDLTETICSGSAFNLSPSNGGSTIVPTGTTYTWTVVDNPNITGESDQATEQSSVSQTLTNLSDIPQTVEYTVTPSSGTAGNCVGDPFTVTVTVNPSPSIEDFTETICSGEAFTVAPTNGGSNIVPAGTLYTWTVSNNSNVTGESTQTSPQASISQTLTNTSNTPQTVTYTVTPQSGTDGNCAGDSFTVTVLVNPTPNLTSTLTPAEICSDGTFTYTPTSNVSGANFTWTRAAVTGISNSEISTPQTSNPNEVLINTTNSPIDVVYSYSVEANGCTSTQEVTVRVNPTPTLSSTLNPTEICGNSTFTYTPTSDISGATFTWTRALVAGISNAAITTPQSSNPNETLINTTDNVIDVVYEFTITANGCSNTQNVTVQVNPRPTLSSTLTPSAVCSGDTFTYTPTTASGTATFTWTRAAVSGISNPAVSTPQNADPNEALVNTTPNPIDVTYVFTINDNGCTNTENVRVTVDPTPELSSTLAPPAICTGSEFNYSATTLTSGTTVTWTRAAVSGISNAAITTPQSTNPSETLINTTDLPIDVVYEFTLEANGCSNTQEVIVRVDPTPTLSSTLTPAAVCGNTAFTYTPTSATPGAGFSWTRAVVAGISNGSGSGNGSITETLVNTTSSPINVVYAITTTANGCSSTENITVRVDPVPSIDDQFPNNDNFDVRYDICSGQSFSFTPEDGTNGIVPSGTTYSWIVTFENGNLSGAADGTGTSISGTISNIDTRIRVADYLVTPSYNGCDGTPFVIRVRVEPEPTVDPIASPAAVCNGESVGPFSFSGTQLRLPNGNPITTEYNWTNDNPSIGLAASGTGNIPAFTAINDGVTPVVANITVTPRAQGCDGNDPQTFTITVNPTPKVTVVPDYCVVGGQVQLIANSNVAGSTFLWNTGQTTSSILVDLSGQYEVTVTAPNGCSTTEDIGVAQELVTDGSFTNFDPNNLTFTTGYTYLADNPSVTDELIPEGRYGVGTDARNYHPNFWGQQDRTNNTTGPRNMMIINGFPGSNNTTIWQQTVTVEPNTEYYFTASAMSLNAVPPYARLRFEVNGVQVGTIANLTAGVNDNSNNGWQRFYSDPVWNSGSVSGPITIRIVNLEPAAGGNDFALDDISFGTLKPFIVLTSGAGSDDQVICQNSPLGALTYDAGSGIFGPEVVGPLPDGITTVWNGVELQFVGTPTEAGVFPYTVRTTGTCVEAAVTGTITVRQTPTAGEIAVDQTVCEGQDPAILTSTTDGTGEAGSTIEYRWESNTNLTNPNWTVLTGQDAATYNPPVLSQTTQYRRITLATLNSLTCESEPTDPVQITVQNPPTPGSIAGDQTICNGADPAEITSTAAGSGDGAISYRWESSVSPFSSWSDISGESGATYNAPVGLTETTRFRRVTISNLNGIECESAPTAPVEVTVSTIPTAGIIDSDQQICEGDNPDPFTSTADGNGSGSIFYIWESSVEPFTDWTEISGANLETYSAPALSVTTRFRRTTVSILNGITCESAPTDPVEITVLPAIDVDPVNPDPPLCLDVPQPVTIIHTTTGATGIANEGTAGANGLPLGVSAAFDTSTGDITISGTPTEVGIFDYSIPVTGDCGTSNATGTITVENPTYPISDIQVVNPTSLSGISTFTVFGPELVPGDYEITYSASGANPIAETTITVTVTTPGQFEFSTPAYSNEGTTILTINSIQGEDEECPYSVPNNNTAPFGINCSTEYLEADGNATYSVGAGISEVTIEVFGDGGNPAPVTIPVTPGSTLYAVFDGTNVFVTPLGPTADLADRFAQAIISTTETGGDGRVVITYDCTTPPPCTGTGEVFQYTDSEGFTIIRITGDCDSWTWNAPDGLDEFEVLVVGGGGGGGFGDAAGGGGGGAVIYQQYTGITMDGLPGLQGATFEVSPGGQGLGATSSGQQGGDGTGSSFTGSTFDYSGGNTFADLNAAGGGGGGSSSDQLSIRTGRDGASGGGGAAHGSDSSTGGLATYTGGNDGGTAYGQSYGRSGAGGGGAAAGGGSGNGDASLLNAGSGGNGVMYEISDEEVYYGAGGGGTSTGATVNEPGMGGSPYGAFYAGGRGNNTGRGLPATTYGSGGGAGRTGGSDGFQGVVYIRYPNFRILPVEYLYFNVEYNNSLRSGDLSWATAKEWENDRFEIERSVNNVTDWEKIGEVTGAGYSDGPVEYFYQDSKLPLAGGDIFYRLKQFDFDGDSTYSDIRAIQVDPMPGVTYWRVFPNPTSGDPINLEMIDTGVYNDEEISIRVIAATGVFDSISGKSAKLLSQQLSLILRDKAAGVYTLEISWGENREYHKVILRR</sequence>
<feature type="domain" description="PKD-like" evidence="3">
    <location>
        <begin position="1934"/>
        <end position="2022"/>
    </location>
</feature>
<evidence type="ECO:0000313" key="6">
    <source>
        <dbReference type="Proteomes" id="UP000050421"/>
    </source>
</evidence>
<feature type="domain" description="PKD-like" evidence="3">
    <location>
        <begin position="833"/>
        <end position="912"/>
    </location>
</feature>
<evidence type="ECO:0000256" key="2">
    <source>
        <dbReference type="SAM" id="Phobius"/>
    </source>
</evidence>
<keyword evidence="2" id="KW-0812">Transmembrane</keyword>
<dbReference type="Pfam" id="PF21722">
    <property type="entry name" value="Gly_rich_2"/>
    <property type="match status" value="2"/>
</dbReference>
<keyword evidence="2" id="KW-1133">Transmembrane helix</keyword>
<dbReference type="eggNOG" id="COG3291">
    <property type="taxonomic scope" value="Bacteria"/>
</dbReference>
<feature type="domain" description="PKD-like" evidence="3">
    <location>
        <begin position="2326"/>
        <end position="2408"/>
    </location>
</feature>
<feature type="domain" description="PKD-like" evidence="3">
    <location>
        <begin position="731"/>
        <end position="822"/>
    </location>
</feature>
<feature type="compositionally biased region" description="Gly residues" evidence="1">
    <location>
        <begin position="265"/>
        <end position="289"/>
    </location>
</feature>
<feature type="domain" description="PKD-like" evidence="3">
    <location>
        <begin position="541"/>
        <end position="628"/>
    </location>
</feature>
<feature type="domain" description="PKD-like" evidence="3">
    <location>
        <begin position="1014"/>
        <end position="1096"/>
    </location>
</feature>
<feature type="domain" description="PKD-like" evidence="3">
    <location>
        <begin position="637"/>
        <end position="723"/>
    </location>
</feature>
<feature type="compositionally biased region" description="Gly residues" evidence="1">
    <location>
        <begin position="240"/>
        <end position="251"/>
    </location>
</feature>
<gene>
    <name evidence="5" type="ORF">HLUCCX10_04975</name>
</gene>
<organism evidence="5 6">
    <name type="scientific">Algoriphagus marincola HL-49</name>
    <dbReference type="NCBI Taxonomy" id="1305737"/>
    <lineage>
        <taxon>Bacteria</taxon>
        <taxon>Pseudomonadati</taxon>
        <taxon>Bacteroidota</taxon>
        <taxon>Cytophagia</taxon>
        <taxon>Cytophagales</taxon>
        <taxon>Cyclobacteriaceae</taxon>
        <taxon>Algoriphagus</taxon>
    </lineage>
</organism>
<dbReference type="eggNOG" id="COG5184">
    <property type="taxonomic scope" value="Bacteria"/>
</dbReference>
<feature type="domain" description="PKD-like" evidence="3">
    <location>
        <begin position="2792"/>
        <end position="2878"/>
    </location>
</feature>
<feature type="compositionally biased region" description="Low complexity" evidence="1">
    <location>
        <begin position="252"/>
        <end position="264"/>
    </location>
</feature>
<feature type="domain" description="PKD-like" evidence="3">
    <location>
        <begin position="2224"/>
        <end position="2316"/>
    </location>
</feature>
<dbReference type="Gene3D" id="2.60.40.2700">
    <property type="match status" value="2"/>
</dbReference>
<feature type="region of interest" description="Disordered" evidence="1">
    <location>
        <begin position="198"/>
        <end position="290"/>
    </location>
</feature>
<protein>
    <submittedName>
        <fullName evidence="5">Uncharacterized protein</fullName>
    </submittedName>
</protein>
<feature type="region of interest" description="Disordered" evidence="1">
    <location>
        <begin position="3995"/>
        <end position="4025"/>
    </location>
</feature>
<feature type="compositionally biased region" description="Gly residues" evidence="1">
    <location>
        <begin position="198"/>
        <end position="214"/>
    </location>
</feature>
<dbReference type="Pfam" id="PF19406">
    <property type="entry name" value="PKD_5"/>
    <property type="match status" value="20"/>
</dbReference>
<feature type="region of interest" description="Disordered" evidence="1">
    <location>
        <begin position="4043"/>
        <end position="4082"/>
    </location>
</feature>
<feature type="domain" description="PKD-like" evidence="3">
    <location>
        <begin position="1287"/>
        <end position="1368"/>
    </location>
</feature>
<evidence type="ECO:0000256" key="1">
    <source>
        <dbReference type="SAM" id="MobiDB-lite"/>
    </source>
</evidence>
<accession>A0A0P8AJA6</accession>
<dbReference type="Proteomes" id="UP000050421">
    <property type="component" value="Unassembled WGS sequence"/>
</dbReference>
<feature type="domain" description="PKD-like" evidence="3">
    <location>
        <begin position="2125"/>
        <end position="2217"/>
    </location>
</feature>
<dbReference type="InterPro" id="IPR045828">
    <property type="entry name" value="PKD_Bacteroidetes"/>
</dbReference>
<dbReference type="PATRIC" id="fig|1305737.6.peg.1649"/>
<feature type="transmembrane region" description="Helical" evidence="2">
    <location>
        <begin position="49"/>
        <end position="67"/>
    </location>
</feature>
<evidence type="ECO:0000313" key="5">
    <source>
        <dbReference type="EMBL" id="KPQ18728.1"/>
    </source>
</evidence>
<feature type="domain" description="PKD-like" evidence="3">
    <location>
        <begin position="1196"/>
        <end position="1278"/>
    </location>
</feature>
<feature type="compositionally biased region" description="Polar residues" evidence="1">
    <location>
        <begin position="2260"/>
        <end position="2273"/>
    </location>
</feature>
<feature type="domain" description="Glycine-rich" evidence="4">
    <location>
        <begin position="3939"/>
        <end position="4208"/>
    </location>
</feature>
<feature type="region of interest" description="Disordered" evidence="1">
    <location>
        <begin position="2260"/>
        <end position="2279"/>
    </location>
</feature>
<feature type="domain" description="PKD-like" evidence="3">
    <location>
        <begin position="2602"/>
        <end position="2684"/>
    </location>
</feature>
<dbReference type="EMBL" id="LJXT01000021">
    <property type="protein sequence ID" value="KPQ18728.1"/>
    <property type="molecule type" value="Genomic_DNA"/>
</dbReference>